<feature type="domain" description="Aminoglycoside phosphotransferase" evidence="2">
    <location>
        <begin position="50"/>
        <end position="102"/>
    </location>
</feature>
<evidence type="ECO:0000256" key="1">
    <source>
        <dbReference type="SAM" id="MobiDB-lite"/>
    </source>
</evidence>
<evidence type="ECO:0000259" key="2">
    <source>
        <dbReference type="Pfam" id="PF01636"/>
    </source>
</evidence>
<dbReference type="RefSeq" id="XP_060286281.1">
    <property type="nucleotide sequence ID" value="XM_060430481.1"/>
</dbReference>
<dbReference type="Pfam" id="PF01636">
    <property type="entry name" value="APH"/>
    <property type="match status" value="1"/>
</dbReference>
<protein>
    <recommendedName>
        <fullName evidence="2">Aminoglycoside phosphotransferase domain-containing protein</fullName>
    </recommendedName>
</protein>
<name>A0AAJ0FPA6_9PEZI</name>
<comment type="caution">
    <text evidence="3">The sequence shown here is derived from an EMBL/GenBank/DDBJ whole genome shotgun (WGS) entry which is preliminary data.</text>
</comment>
<gene>
    <name evidence="3" type="ORF">QBC33DRAFT_567425</name>
</gene>
<reference evidence="3" key="1">
    <citation type="submission" date="2023-06" db="EMBL/GenBank/DDBJ databases">
        <title>Genome-scale phylogeny and comparative genomics of the fungal order Sordariales.</title>
        <authorList>
            <consortium name="Lawrence Berkeley National Laboratory"/>
            <person name="Hensen N."/>
            <person name="Bonometti L."/>
            <person name="Westerberg I."/>
            <person name="Brannstrom I.O."/>
            <person name="Guillou S."/>
            <person name="Cros-Aarteil S."/>
            <person name="Calhoun S."/>
            <person name="Haridas S."/>
            <person name="Kuo A."/>
            <person name="Mondo S."/>
            <person name="Pangilinan J."/>
            <person name="Riley R."/>
            <person name="Labutti K."/>
            <person name="Andreopoulos B."/>
            <person name="Lipzen A."/>
            <person name="Chen C."/>
            <person name="Yanf M."/>
            <person name="Daum C."/>
            <person name="Ng V."/>
            <person name="Clum A."/>
            <person name="Steindorff A."/>
            <person name="Ohm R."/>
            <person name="Martin F."/>
            <person name="Silar P."/>
            <person name="Natvig D."/>
            <person name="Lalanne C."/>
            <person name="Gautier V."/>
            <person name="Ament-Velasquez S.L."/>
            <person name="Kruys A."/>
            <person name="Hutchinson M.I."/>
            <person name="Powell A.J."/>
            <person name="Barry K."/>
            <person name="Miller A.N."/>
            <person name="Grigoriev I.V."/>
            <person name="Debuchy R."/>
            <person name="Gladieux P."/>
            <person name="Thoren M.H."/>
            <person name="Johannesson H."/>
        </authorList>
    </citation>
    <scope>NUCLEOTIDE SEQUENCE</scope>
    <source>
        <strain evidence="3">8032-3</strain>
    </source>
</reference>
<accession>A0AAJ0FPA6</accession>
<dbReference type="GeneID" id="85313668"/>
<feature type="compositionally biased region" description="Basic and acidic residues" evidence="1">
    <location>
        <begin position="21"/>
        <end position="35"/>
    </location>
</feature>
<dbReference type="Proteomes" id="UP001244011">
    <property type="component" value="Unassembled WGS sequence"/>
</dbReference>
<evidence type="ECO:0000313" key="3">
    <source>
        <dbReference type="EMBL" id="KAK1770068.1"/>
    </source>
</evidence>
<dbReference type="AlphaFoldDB" id="A0AAJ0FPA6"/>
<proteinExistence type="predicted"/>
<dbReference type="InterPro" id="IPR002575">
    <property type="entry name" value="Aminoglycoside_PTrfase"/>
</dbReference>
<sequence length="217" mass="24053">MPHSLVELRTAQLLPGFCQGHSRDLDETTEDDHAKSNSRPDSSPLHTEKEVPQGLPLLFEAESPLVLNHDDLLEMNIHVDAEFGGITGIVDWAEAKIAPFGTSLWGLETILGVQTSACRHLGVQTSACRPRRADLGVQTSTSRLFHPCHYSLWKEFWDTFYGVMGDLSDCDQRAIEIARILGLFLAYGFDRRLDSGQARVVQEGSPTFICLEAVGFV</sequence>
<feature type="region of interest" description="Disordered" evidence="1">
    <location>
        <begin position="19"/>
        <end position="49"/>
    </location>
</feature>
<organism evidence="3 4">
    <name type="scientific">Phialemonium atrogriseum</name>
    <dbReference type="NCBI Taxonomy" id="1093897"/>
    <lineage>
        <taxon>Eukaryota</taxon>
        <taxon>Fungi</taxon>
        <taxon>Dikarya</taxon>
        <taxon>Ascomycota</taxon>
        <taxon>Pezizomycotina</taxon>
        <taxon>Sordariomycetes</taxon>
        <taxon>Sordariomycetidae</taxon>
        <taxon>Cephalothecales</taxon>
        <taxon>Cephalothecaceae</taxon>
        <taxon>Phialemonium</taxon>
    </lineage>
</organism>
<evidence type="ECO:0000313" key="4">
    <source>
        <dbReference type="Proteomes" id="UP001244011"/>
    </source>
</evidence>
<dbReference type="EMBL" id="MU839001">
    <property type="protein sequence ID" value="KAK1770068.1"/>
    <property type="molecule type" value="Genomic_DNA"/>
</dbReference>
<keyword evidence="4" id="KW-1185">Reference proteome</keyword>